<evidence type="ECO:0000313" key="3">
    <source>
        <dbReference type="Proteomes" id="UP000598820"/>
    </source>
</evidence>
<protein>
    <submittedName>
        <fullName evidence="2">Uncharacterized protein</fullName>
    </submittedName>
</protein>
<keyword evidence="1" id="KW-0472">Membrane</keyword>
<dbReference type="EMBL" id="JACWZY010000055">
    <property type="protein sequence ID" value="MBD2705417.1"/>
    <property type="molecule type" value="Genomic_DNA"/>
</dbReference>
<keyword evidence="1" id="KW-1133">Transmembrane helix</keyword>
<accession>A0A927AVZ2</accession>
<proteinExistence type="predicted"/>
<name>A0A927AVZ2_9BACT</name>
<dbReference type="AlphaFoldDB" id="A0A927AVZ2"/>
<gene>
    <name evidence="2" type="ORF">IC229_32705</name>
</gene>
<organism evidence="2 3">
    <name type="scientific">Spirosoma profusum</name>
    <dbReference type="NCBI Taxonomy" id="2771354"/>
    <lineage>
        <taxon>Bacteria</taxon>
        <taxon>Pseudomonadati</taxon>
        <taxon>Bacteroidota</taxon>
        <taxon>Cytophagia</taxon>
        <taxon>Cytophagales</taxon>
        <taxon>Cytophagaceae</taxon>
        <taxon>Spirosoma</taxon>
    </lineage>
</organism>
<evidence type="ECO:0000313" key="2">
    <source>
        <dbReference type="EMBL" id="MBD2705417.1"/>
    </source>
</evidence>
<feature type="transmembrane region" description="Helical" evidence="1">
    <location>
        <begin position="106"/>
        <end position="124"/>
    </location>
</feature>
<dbReference type="RefSeq" id="WP_190892802.1">
    <property type="nucleotide sequence ID" value="NZ_JACWZY010000055.1"/>
</dbReference>
<keyword evidence="1" id="KW-0812">Transmembrane</keyword>
<keyword evidence="3" id="KW-1185">Reference proteome</keyword>
<dbReference type="Proteomes" id="UP000598820">
    <property type="component" value="Unassembled WGS sequence"/>
</dbReference>
<reference evidence="2" key="1">
    <citation type="submission" date="2020-09" db="EMBL/GenBank/DDBJ databases">
        <authorList>
            <person name="Kim M.K."/>
        </authorList>
    </citation>
    <scope>NUCLEOTIDE SEQUENCE</scope>
    <source>
        <strain evidence="2">BT702</strain>
    </source>
</reference>
<evidence type="ECO:0000256" key="1">
    <source>
        <dbReference type="SAM" id="Phobius"/>
    </source>
</evidence>
<comment type="caution">
    <text evidence="2">The sequence shown here is derived from an EMBL/GenBank/DDBJ whole genome shotgun (WGS) entry which is preliminary data.</text>
</comment>
<sequence length="417" mass="48157">MDEQTLIKTSLLEIFNNNGYRDFARMTQRDFEHIGEQLRLKSGILISATTIKRLAYGEFSRLPQIATLNAIANYFSYKTWQDYKADRIKNEPEIQPASKGRHKFRLTYLSILAAVCILAGIYMFSTTKRTVKNAGKAAFSFQKTTSNEIPNSVVFSYNIDQVQADSFFIQQSWDKNRRVKIDKNKYTLTDIYYEPGYHIAKLIANDSAISEVDVSIPTNGWFFYAIDNMANYTPEYIKADQFVTNGSLGLTVAQLLANRIEVNKDKRYHYVYYPDQREVPSDNFKFKTRLRMREVRRSACPYIEVELYCQRSFMILRSTTKGCAHEALVQFGEQVMPGLDTDLMSICFDVSQWTDIEILVKNKITTVKINDKEVHKTRFVTDTKYLTGLGYISNGLCEVDKTELIGLDGKVMYKNDF</sequence>